<feature type="transmembrane region" description="Helical" evidence="9">
    <location>
        <begin position="819"/>
        <end position="841"/>
    </location>
</feature>
<protein>
    <submittedName>
        <fullName evidence="12">Ribosome-associated ATPase/putative transporter RbbA</fullName>
    </submittedName>
</protein>
<dbReference type="InterPro" id="IPR047651">
    <property type="entry name" value="ABC2_perm_RbbA"/>
</dbReference>
<evidence type="ECO:0000313" key="12">
    <source>
        <dbReference type="EMBL" id="MDD0815777.1"/>
    </source>
</evidence>
<feature type="region of interest" description="Disordered" evidence="8">
    <location>
        <begin position="528"/>
        <end position="558"/>
    </location>
</feature>
<sequence length="935" mass="101896">MTRFTTAAPAADPALDSSAYVAQVKGLSHQYGEVIAIDNIHLDIPRGRMIGLIGPDGVGKSSLLSLLAGSKHLQKGEAWVLGGNMASREHREQSCPRIAYMPQGLGKNLYPTLSIEENLQFFGRLFNQTEGDRRKRIDELTLSTGLHPFLNRPIGKLSGGMKQKVGLCCSLIHDPDLLILDEPTTGVDPLSRAQFWDLIASIRVQRPTMSVVVATSYMEEADRFDWLVAMNAGKILGTGTPQELKAHTQTHTLDDAFVALLPPADSQQFKEIHIPPLNLIAHPTLAIEAQNLTMQFGDFIAVNSVNFKIQQGEIFGFLGSNGCGKSTTMKMLTGLLTPSSGEAFLFGEKVNADDLATRRNLGYMSQGFSLYSELSVTQNLALQGRLYGIPEDQLPQRIEDSIRDFDLAGIRHSMPAELPLGMRQRLSLAAAVIHQPKLLILDEPTSGVDPVARNVFWQSLIKLSRESGVTIFITTHFMNEAQMCDRISLMNAGQVVITDSPDNVIQSCHATSMENAFLYYLERATGQTVSKPGQDPKPAPASEQATASAPVEASTLPEQPRGFSVGRAWSYCLLETLQLVRDPVRATLALLGTTFLMLVMGYGITLDVDNLRYAVWDRDQSHLSHDYANNIAGSSYFVQQAPIRDYADLDRRMASGELSMVVEIPSDFAIDVGKRNIAHVGVWVDGAMPTRAATIQGYIQAMHLQWLGQQFVRKMGKGLNLPVDIESRYRYNPNVLSLPAMVPAVIPILLLMIPAMLTALSVVREKEMGSILNLYVTPVSKAEFLLGKQTPYVVLALFNFGLMLIMALVIFQVDVTGDVLTLALAAVIYSIASTGIGLLASSFMKSQVAAVFITIIVTLVPAIQFSGLLNPVSSLSGSGHFIGLIYPSAHFLTISRGVFSKGLGVAELSSSLLSLLASVPVILGLAVYLLKKQER</sequence>
<feature type="transmembrane region" description="Helical" evidence="9">
    <location>
        <begin position="848"/>
        <end position="869"/>
    </location>
</feature>
<keyword evidence="6 9" id="KW-1133">Transmembrane helix</keyword>
<dbReference type="InterPro" id="IPR027417">
    <property type="entry name" value="P-loop_NTPase"/>
</dbReference>
<feature type="domain" description="ABC transporter" evidence="10">
    <location>
        <begin position="22"/>
        <end position="257"/>
    </location>
</feature>
<comment type="caution">
    <text evidence="12">The sequence shown here is derived from an EMBL/GenBank/DDBJ whole genome shotgun (WGS) entry which is preliminary data.</text>
</comment>
<dbReference type="RefSeq" id="WP_273927460.1">
    <property type="nucleotide sequence ID" value="NZ_JAQSIO010000004.1"/>
</dbReference>
<dbReference type="InterPro" id="IPR003439">
    <property type="entry name" value="ABC_transporter-like_ATP-bd"/>
</dbReference>
<reference evidence="12 13" key="1">
    <citation type="submission" date="2023-02" db="EMBL/GenBank/DDBJ databases">
        <title>Bacterial whole genome sequence for Curvibacter sp. HBC28.</title>
        <authorList>
            <person name="Le V."/>
            <person name="Ko S.-R."/>
            <person name="Ahn C.-Y."/>
            <person name="Oh H.-M."/>
        </authorList>
    </citation>
    <scope>NUCLEOTIDE SEQUENCE [LARGE SCALE GENOMIC DNA]</scope>
    <source>
        <strain evidence="12 13">HBC28</strain>
    </source>
</reference>
<feature type="transmembrane region" description="Helical" evidence="9">
    <location>
        <begin position="792"/>
        <end position="813"/>
    </location>
</feature>
<keyword evidence="4" id="KW-0547">Nucleotide-binding</keyword>
<evidence type="ECO:0000256" key="7">
    <source>
        <dbReference type="ARBA" id="ARBA00023136"/>
    </source>
</evidence>
<feature type="domain" description="ABC transporter" evidence="10">
    <location>
        <begin position="287"/>
        <end position="517"/>
    </location>
</feature>
<dbReference type="PANTHER" id="PTHR43038">
    <property type="entry name" value="ATP-BINDING CASSETTE, SUB-FAMILY H, MEMBER 1"/>
    <property type="match status" value="1"/>
</dbReference>
<dbReference type="Pfam" id="PF12698">
    <property type="entry name" value="ABC2_membrane_3"/>
    <property type="match status" value="1"/>
</dbReference>
<evidence type="ECO:0000259" key="10">
    <source>
        <dbReference type="PROSITE" id="PS50893"/>
    </source>
</evidence>
<dbReference type="NCBIfam" id="NF033858">
    <property type="entry name" value="ABC2_perm_RbbA"/>
    <property type="match status" value="1"/>
</dbReference>
<evidence type="ECO:0000256" key="5">
    <source>
        <dbReference type="ARBA" id="ARBA00022840"/>
    </source>
</evidence>
<dbReference type="InterPro" id="IPR047817">
    <property type="entry name" value="ABC2_TM_bact-type"/>
</dbReference>
<dbReference type="PROSITE" id="PS51012">
    <property type="entry name" value="ABC_TM2"/>
    <property type="match status" value="1"/>
</dbReference>
<keyword evidence="2" id="KW-1003">Cell membrane</keyword>
<dbReference type="Proteomes" id="UP001528672">
    <property type="component" value="Unassembled WGS sequence"/>
</dbReference>
<organism evidence="12 13">
    <name type="scientific">Curvibacter microcysteis</name>
    <dbReference type="NCBI Taxonomy" id="3026419"/>
    <lineage>
        <taxon>Bacteria</taxon>
        <taxon>Pseudomonadati</taxon>
        <taxon>Pseudomonadota</taxon>
        <taxon>Betaproteobacteria</taxon>
        <taxon>Burkholderiales</taxon>
        <taxon>Comamonadaceae</taxon>
        <taxon>Curvibacter</taxon>
    </lineage>
</organism>
<keyword evidence="7 9" id="KW-0472">Membrane</keyword>
<dbReference type="PANTHER" id="PTHR43038:SF4">
    <property type="entry name" value="RIBOSOME-ASSOCIATED ATPASE"/>
    <property type="match status" value="1"/>
</dbReference>
<dbReference type="InterPro" id="IPR003593">
    <property type="entry name" value="AAA+_ATPase"/>
</dbReference>
<evidence type="ECO:0000259" key="11">
    <source>
        <dbReference type="PROSITE" id="PS51012"/>
    </source>
</evidence>
<dbReference type="InterPro" id="IPR017871">
    <property type="entry name" value="ABC_transporter-like_CS"/>
</dbReference>
<dbReference type="EMBL" id="JAQSIO010000004">
    <property type="protein sequence ID" value="MDD0815777.1"/>
    <property type="molecule type" value="Genomic_DNA"/>
</dbReference>
<dbReference type="InterPro" id="IPR013525">
    <property type="entry name" value="ABC2_TM"/>
</dbReference>
<feature type="domain" description="ABC transmembrane type-2" evidence="11">
    <location>
        <begin position="701"/>
        <end position="933"/>
    </location>
</feature>
<evidence type="ECO:0000256" key="6">
    <source>
        <dbReference type="ARBA" id="ARBA00022989"/>
    </source>
</evidence>
<dbReference type="Gene3D" id="3.40.1710.10">
    <property type="entry name" value="abc type-2 transporter like domain"/>
    <property type="match status" value="1"/>
</dbReference>
<evidence type="ECO:0000256" key="3">
    <source>
        <dbReference type="ARBA" id="ARBA00022692"/>
    </source>
</evidence>
<comment type="subcellular location">
    <subcellularLocation>
        <location evidence="1">Membrane</location>
        <topology evidence="1">Multi-pass membrane protein</topology>
    </subcellularLocation>
</comment>
<dbReference type="CDD" id="cd03230">
    <property type="entry name" value="ABC_DR_subfamily_A"/>
    <property type="match status" value="1"/>
</dbReference>
<feature type="transmembrane region" description="Helical" evidence="9">
    <location>
        <begin position="740"/>
        <end position="763"/>
    </location>
</feature>
<evidence type="ECO:0000256" key="8">
    <source>
        <dbReference type="SAM" id="MobiDB-lite"/>
    </source>
</evidence>
<dbReference type="Gene3D" id="3.40.50.300">
    <property type="entry name" value="P-loop containing nucleotide triphosphate hydrolases"/>
    <property type="match status" value="2"/>
</dbReference>
<keyword evidence="13" id="KW-1185">Reference proteome</keyword>
<accession>A0ABT5MIQ3</accession>
<dbReference type="SMART" id="SM00382">
    <property type="entry name" value="AAA"/>
    <property type="match status" value="2"/>
</dbReference>
<evidence type="ECO:0000256" key="1">
    <source>
        <dbReference type="ARBA" id="ARBA00004141"/>
    </source>
</evidence>
<keyword evidence="5" id="KW-0067">ATP-binding</keyword>
<dbReference type="Pfam" id="PF00005">
    <property type="entry name" value="ABC_tran"/>
    <property type="match status" value="2"/>
</dbReference>
<dbReference type="SUPFAM" id="SSF52540">
    <property type="entry name" value="P-loop containing nucleoside triphosphate hydrolases"/>
    <property type="match status" value="2"/>
</dbReference>
<gene>
    <name evidence="12" type="primary">rbbA</name>
    <name evidence="12" type="ORF">PSQ39_14155</name>
</gene>
<name>A0ABT5MIQ3_9BURK</name>
<dbReference type="PROSITE" id="PS50893">
    <property type="entry name" value="ABC_TRANSPORTER_2"/>
    <property type="match status" value="2"/>
</dbReference>
<dbReference type="PROSITE" id="PS00211">
    <property type="entry name" value="ABC_TRANSPORTER_1"/>
    <property type="match status" value="1"/>
</dbReference>
<feature type="transmembrane region" description="Helical" evidence="9">
    <location>
        <begin position="911"/>
        <end position="930"/>
    </location>
</feature>
<evidence type="ECO:0000256" key="2">
    <source>
        <dbReference type="ARBA" id="ARBA00022475"/>
    </source>
</evidence>
<evidence type="ECO:0000256" key="4">
    <source>
        <dbReference type="ARBA" id="ARBA00022741"/>
    </source>
</evidence>
<proteinExistence type="predicted"/>
<evidence type="ECO:0000313" key="13">
    <source>
        <dbReference type="Proteomes" id="UP001528672"/>
    </source>
</evidence>
<keyword evidence="3 9" id="KW-0812">Transmembrane</keyword>
<evidence type="ECO:0000256" key="9">
    <source>
        <dbReference type="SAM" id="Phobius"/>
    </source>
</evidence>